<feature type="region of interest" description="Disordered" evidence="11">
    <location>
        <begin position="1"/>
        <end position="50"/>
    </location>
</feature>
<dbReference type="Gene3D" id="1.10.1300.10">
    <property type="entry name" value="3'5'-cyclic nucleotide phosphodiesterase, catalytic domain"/>
    <property type="match status" value="1"/>
</dbReference>
<protein>
    <recommendedName>
        <fullName evidence="10">Phosphodiesterase</fullName>
        <ecNumber evidence="10">3.1.4.-</ecNumber>
    </recommendedName>
</protein>
<feature type="compositionally biased region" description="Polar residues" evidence="11">
    <location>
        <begin position="17"/>
        <end position="44"/>
    </location>
</feature>
<comment type="catalytic activity">
    <reaction evidence="6">
        <text>3',5'-cyclic AMP + H2O = AMP + H(+)</text>
        <dbReference type="Rhea" id="RHEA:25277"/>
        <dbReference type="ChEBI" id="CHEBI:15377"/>
        <dbReference type="ChEBI" id="CHEBI:15378"/>
        <dbReference type="ChEBI" id="CHEBI:58165"/>
        <dbReference type="ChEBI" id="CHEBI:456215"/>
        <dbReference type="EC" id="3.1.4.53"/>
    </reaction>
    <physiologicalReaction direction="left-to-right" evidence="6">
        <dbReference type="Rhea" id="RHEA:25278"/>
    </physiologicalReaction>
</comment>
<dbReference type="UniPathway" id="UPA00762">
    <property type="reaction ID" value="UER00747"/>
</dbReference>
<dbReference type="PROSITE" id="PS00126">
    <property type="entry name" value="PDEASE_I_1"/>
    <property type="match status" value="1"/>
</dbReference>
<reference evidence="13" key="1">
    <citation type="submission" date="2025-08" db="UniProtKB">
        <authorList>
            <consortium name="Ensembl"/>
        </authorList>
    </citation>
    <scope>IDENTIFICATION</scope>
</reference>
<keyword evidence="3 9" id="KW-0479">Metal-binding</keyword>
<feature type="domain" description="PDEase" evidence="12">
    <location>
        <begin position="271"/>
        <end position="600"/>
    </location>
</feature>
<dbReference type="Ensembl" id="ENSSLUT00000032664.1">
    <property type="protein sequence ID" value="ENSSLUP00000031650.1"/>
    <property type="gene ID" value="ENSSLUG00000014134.1"/>
</dbReference>
<dbReference type="GO" id="GO:0006198">
    <property type="term" value="P:cAMP catabolic process"/>
    <property type="evidence" value="ECO:0007669"/>
    <property type="project" value="UniProtKB-UniPathway"/>
</dbReference>
<dbReference type="InterPro" id="IPR040844">
    <property type="entry name" value="PDE4_UCR"/>
</dbReference>
<dbReference type="GO" id="GO:0046872">
    <property type="term" value="F:metal ion binding"/>
    <property type="evidence" value="ECO:0007669"/>
    <property type="project" value="UniProtKB-KW"/>
</dbReference>
<dbReference type="FunFam" id="1.10.1300.10:FF:000001">
    <property type="entry name" value="Phosphodiesterase"/>
    <property type="match status" value="1"/>
</dbReference>
<feature type="binding site" evidence="8">
    <location>
        <position position="388"/>
    </location>
    <ligand>
        <name>AMP</name>
        <dbReference type="ChEBI" id="CHEBI:456215"/>
    </ligand>
</feature>
<dbReference type="InterPro" id="IPR023174">
    <property type="entry name" value="PDEase_CS"/>
</dbReference>
<dbReference type="GO" id="GO:0007165">
    <property type="term" value="P:signal transduction"/>
    <property type="evidence" value="ECO:0007669"/>
    <property type="project" value="InterPro"/>
</dbReference>
<evidence type="ECO:0000256" key="11">
    <source>
        <dbReference type="SAM" id="MobiDB-lite"/>
    </source>
</evidence>
<feature type="region of interest" description="Disordered" evidence="11">
    <location>
        <begin position="234"/>
        <end position="253"/>
    </location>
</feature>
<dbReference type="InterPro" id="IPR036971">
    <property type="entry name" value="PDEase_catalytic_dom_sf"/>
</dbReference>
<accession>A0A8C9YXA7</accession>
<feature type="active site" description="Proton donor" evidence="7">
    <location>
        <position position="347"/>
    </location>
</feature>
<gene>
    <name evidence="13" type="primary">LOC116053030</name>
</gene>
<dbReference type="PANTHER" id="PTHR11347">
    <property type="entry name" value="CYCLIC NUCLEOTIDE PHOSPHODIESTERASE"/>
    <property type="match status" value="1"/>
</dbReference>
<dbReference type="InterPro" id="IPR023088">
    <property type="entry name" value="PDEase"/>
</dbReference>
<keyword evidence="5" id="KW-0114">cAMP</keyword>
<evidence type="ECO:0000313" key="13">
    <source>
        <dbReference type="Ensembl" id="ENSSLUP00000031650.1"/>
    </source>
</evidence>
<evidence type="ECO:0000256" key="5">
    <source>
        <dbReference type="ARBA" id="ARBA00023149"/>
    </source>
</evidence>
<feature type="binding site" evidence="8">
    <location>
        <position position="505"/>
    </location>
    <ligand>
        <name>AMP</name>
        <dbReference type="ChEBI" id="CHEBI:456215"/>
    </ligand>
</feature>
<sequence>MSEAVLESSGEAGSLPLRSTQPIKLKPQSTSGSPRMSPCSSPRNSPRHSPLLFRKLVMNRSITLQRRFTLAHTPSFDVENGLSVGRSPLDSQTSPSSGLVLQANYPHSQRRESFLYRSDSDFDLSPKTMSRNSSTVLASLRTVRSNFAVLTHLQDREPYQKLAVETLEELDWCLDQLETLQTRHSVGEMASNKFKRMLNRELTQLSETSRSGNQVSEFISNTFLEKQHDVEILSQPSKEEKKKRPMSQISGVKKVTQTPSLAPTCIPRFGVSTPHESLLAQEVEEINRWGLDVFKIAEFSGNRPLTVIMYSIFQERDLLKTFKIPNDTFITLMMTLEDHYHADVAYHNNIHAADVVQSTHVLLSTPALEAVFTDLEIMAVLFASAIHDVDHPGVTNQFLINTSSELALMYNDASVLENHHLAVGFKLLQEDNCDIFQNLSKKQKDSLRKMVIDMVLATDMSKHMNFLADMKTMVETKKVTSLGVLLLDNYSDRIQVLQNMVHCADLSNPTKPLEIYRQWTDRIMVEFFTQGDRERDKGMEISPMCDKHNASIEKTQVGFIDYVVHPLWETWADLVHPDAQDILDTLEDNREWYQSMIPRSPSPPSPEEHHVETLTCQSNNIYVNQLVAPQRLNTEEDCTPVSPV</sequence>
<dbReference type="InterPro" id="IPR002073">
    <property type="entry name" value="PDEase_catalytic_dom"/>
</dbReference>
<comment type="similarity">
    <text evidence="2">Belongs to the cyclic nucleotide phosphodiesterase family. PDE4 subfamily.</text>
</comment>
<evidence type="ECO:0000256" key="4">
    <source>
        <dbReference type="ARBA" id="ARBA00022801"/>
    </source>
</evidence>
<evidence type="ECO:0000313" key="14">
    <source>
        <dbReference type="Proteomes" id="UP000694568"/>
    </source>
</evidence>
<evidence type="ECO:0000256" key="6">
    <source>
        <dbReference type="ARBA" id="ARBA00033681"/>
    </source>
</evidence>
<dbReference type="AlphaFoldDB" id="A0A8C9YXA7"/>
<evidence type="ECO:0000256" key="8">
    <source>
        <dbReference type="PIRSR" id="PIRSR623088-2"/>
    </source>
</evidence>
<comment type="cofactor">
    <cofactor evidence="10">
        <name>a divalent metal cation</name>
        <dbReference type="ChEBI" id="CHEBI:60240"/>
    </cofactor>
    <text evidence="10">Binds 2 divalent metal cations per subunit. Site 1 may preferentially bind zinc ions, while site 2 has a preference for magnesium and/or manganese ions.</text>
</comment>
<feature type="binding site" evidence="9">
    <location>
        <position position="388"/>
    </location>
    <ligand>
        <name>Zn(2+)</name>
        <dbReference type="ChEBI" id="CHEBI:29105"/>
        <label>1</label>
    </ligand>
</feature>
<keyword evidence="14" id="KW-1185">Reference proteome</keyword>
<dbReference type="Pfam" id="PF00233">
    <property type="entry name" value="PDEase_I"/>
    <property type="match status" value="1"/>
</dbReference>
<dbReference type="PROSITE" id="PS51845">
    <property type="entry name" value="PDEASE_I_2"/>
    <property type="match status" value="1"/>
</dbReference>
<dbReference type="EC" id="3.1.4.-" evidence="10"/>
<dbReference type="PRINTS" id="PR00387">
    <property type="entry name" value="PDIESTERASE1"/>
</dbReference>
<feature type="binding site" evidence="9">
    <location>
        <position position="505"/>
    </location>
    <ligand>
        <name>Zn(2+)</name>
        <dbReference type="ChEBI" id="CHEBI:29105"/>
        <label>1</label>
    </ligand>
</feature>
<feature type="binding site" evidence="9">
    <location>
        <position position="387"/>
    </location>
    <ligand>
        <name>Zn(2+)</name>
        <dbReference type="ChEBI" id="CHEBI:29105"/>
        <label>1</label>
    </ligand>
</feature>
<name>A0A8C9YXA7_SANLU</name>
<reference evidence="13" key="2">
    <citation type="submission" date="2025-09" db="UniProtKB">
        <authorList>
            <consortium name="Ensembl"/>
        </authorList>
    </citation>
    <scope>IDENTIFICATION</scope>
</reference>
<dbReference type="Pfam" id="PF18100">
    <property type="entry name" value="PDE4_UCR"/>
    <property type="match status" value="1"/>
</dbReference>
<dbReference type="GO" id="GO:0004115">
    <property type="term" value="F:3',5'-cyclic-AMP phosphodiesterase activity"/>
    <property type="evidence" value="ECO:0007669"/>
    <property type="project" value="UniProtKB-EC"/>
</dbReference>
<proteinExistence type="inferred from homology"/>
<evidence type="ECO:0000256" key="1">
    <source>
        <dbReference type="ARBA" id="ARBA00004703"/>
    </source>
</evidence>
<feature type="binding site" evidence="8">
    <location>
        <begin position="347"/>
        <end position="351"/>
    </location>
    <ligand>
        <name>AMP</name>
        <dbReference type="ChEBI" id="CHEBI:456215"/>
    </ligand>
</feature>
<dbReference type="Proteomes" id="UP000694568">
    <property type="component" value="Unplaced"/>
</dbReference>
<dbReference type="SMART" id="SM00471">
    <property type="entry name" value="HDc"/>
    <property type="match status" value="1"/>
</dbReference>
<evidence type="ECO:0000256" key="2">
    <source>
        <dbReference type="ARBA" id="ARBA00009517"/>
    </source>
</evidence>
<dbReference type="GeneTree" id="ENSGT00940000164492"/>
<evidence type="ECO:0000256" key="7">
    <source>
        <dbReference type="PIRSR" id="PIRSR623088-1"/>
    </source>
</evidence>
<comment type="pathway">
    <text evidence="1">Purine metabolism; 3',5'-cyclic AMP degradation; AMP from 3',5'-cyclic AMP: step 1/1.</text>
</comment>
<keyword evidence="4 10" id="KW-0378">Hydrolase</keyword>
<evidence type="ECO:0000256" key="3">
    <source>
        <dbReference type="ARBA" id="ARBA00022723"/>
    </source>
</evidence>
<feature type="binding site" evidence="9">
    <location>
        <position position="388"/>
    </location>
    <ligand>
        <name>Zn(2+)</name>
        <dbReference type="ChEBI" id="CHEBI:29105"/>
        <label>2</label>
    </ligand>
</feature>
<evidence type="ECO:0000256" key="10">
    <source>
        <dbReference type="RuleBase" id="RU363067"/>
    </source>
</evidence>
<dbReference type="InterPro" id="IPR003607">
    <property type="entry name" value="HD/PDEase_dom"/>
</dbReference>
<feature type="binding site" evidence="8">
    <location>
        <position position="556"/>
    </location>
    <ligand>
        <name>AMP</name>
        <dbReference type="ChEBI" id="CHEBI:456215"/>
    </ligand>
</feature>
<evidence type="ECO:0000259" key="12">
    <source>
        <dbReference type="PROSITE" id="PS51845"/>
    </source>
</evidence>
<organism evidence="13 14">
    <name type="scientific">Sander lucioperca</name>
    <name type="common">Pike-perch</name>
    <name type="synonym">Perca lucioperca</name>
    <dbReference type="NCBI Taxonomy" id="283035"/>
    <lineage>
        <taxon>Eukaryota</taxon>
        <taxon>Metazoa</taxon>
        <taxon>Chordata</taxon>
        <taxon>Craniata</taxon>
        <taxon>Vertebrata</taxon>
        <taxon>Euteleostomi</taxon>
        <taxon>Actinopterygii</taxon>
        <taxon>Neopterygii</taxon>
        <taxon>Teleostei</taxon>
        <taxon>Neoteleostei</taxon>
        <taxon>Acanthomorphata</taxon>
        <taxon>Eupercaria</taxon>
        <taxon>Perciformes</taxon>
        <taxon>Percoidei</taxon>
        <taxon>Percidae</taxon>
        <taxon>Luciopercinae</taxon>
        <taxon>Sander</taxon>
    </lineage>
</organism>
<feature type="binding site" evidence="9">
    <location>
        <position position="351"/>
    </location>
    <ligand>
        <name>Zn(2+)</name>
        <dbReference type="ChEBI" id="CHEBI:29105"/>
        <label>1</label>
    </ligand>
</feature>
<dbReference type="SUPFAM" id="SSF109604">
    <property type="entry name" value="HD-domain/PDEase-like"/>
    <property type="match status" value="1"/>
</dbReference>
<evidence type="ECO:0000256" key="9">
    <source>
        <dbReference type="PIRSR" id="PIRSR623088-3"/>
    </source>
</evidence>